<evidence type="ECO:0000313" key="2">
    <source>
        <dbReference type="Proteomes" id="UP001162156"/>
    </source>
</evidence>
<keyword evidence="2" id="KW-1185">Reference proteome</keyword>
<dbReference type="InterPro" id="IPR013320">
    <property type="entry name" value="ConA-like_dom_sf"/>
</dbReference>
<name>A0AAV8WSK1_9CUCU</name>
<dbReference type="AlphaFoldDB" id="A0AAV8WSK1"/>
<protein>
    <submittedName>
        <fullName evidence="1">Uncharacterized protein</fullName>
    </submittedName>
</protein>
<proteinExistence type="predicted"/>
<dbReference type="SUPFAM" id="SSF49899">
    <property type="entry name" value="Concanavalin A-like lectins/glucanases"/>
    <property type="match status" value="1"/>
</dbReference>
<organism evidence="1 2">
    <name type="scientific">Rhamnusium bicolor</name>
    <dbReference type="NCBI Taxonomy" id="1586634"/>
    <lineage>
        <taxon>Eukaryota</taxon>
        <taxon>Metazoa</taxon>
        <taxon>Ecdysozoa</taxon>
        <taxon>Arthropoda</taxon>
        <taxon>Hexapoda</taxon>
        <taxon>Insecta</taxon>
        <taxon>Pterygota</taxon>
        <taxon>Neoptera</taxon>
        <taxon>Endopterygota</taxon>
        <taxon>Coleoptera</taxon>
        <taxon>Polyphaga</taxon>
        <taxon>Cucujiformia</taxon>
        <taxon>Chrysomeloidea</taxon>
        <taxon>Cerambycidae</taxon>
        <taxon>Lepturinae</taxon>
        <taxon>Rhagiini</taxon>
        <taxon>Rhamnusium</taxon>
    </lineage>
</organism>
<gene>
    <name evidence="1" type="ORF">NQ314_017792</name>
</gene>
<dbReference type="Gene3D" id="2.60.120.200">
    <property type="match status" value="1"/>
</dbReference>
<dbReference type="EMBL" id="JANEYF010004975">
    <property type="protein sequence ID" value="KAJ8929534.1"/>
    <property type="molecule type" value="Genomic_DNA"/>
</dbReference>
<dbReference type="Proteomes" id="UP001162156">
    <property type="component" value="Unassembled WGS sequence"/>
</dbReference>
<reference evidence="1" key="1">
    <citation type="journal article" date="2023" name="Insect Mol. Biol.">
        <title>Genome sequencing provides insights into the evolution of gene families encoding plant cell wall-degrading enzymes in longhorned beetles.</title>
        <authorList>
            <person name="Shin N.R."/>
            <person name="Okamura Y."/>
            <person name="Kirsch R."/>
            <person name="Pauchet Y."/>
        </authorList>
    </citation>
    <scope>NUCLEOTIDE SEQUENCE</scope>
    <source>
        <strain evidence="1">RBIC_L_NR</strain>
    </source>
</reference>
<sequence length="66" mass="7629">MNNAPIGTLKSRENFKGCIRKLKIEDKLMDWSDMKDLNNVLLNSCPVEVKVKKFDNLETTNYTLIP</sequence>
<accession>A0AAV8WSK1</accession>
<evidence type="ECO:0000313" key="1">
    <source>
        <dbReference type="EMBL" id="KAJ8929534.1"/>
    </source>
</evidence>
<comment type="caution">
    <text evidence="1">The sequence shown here is derived from an EMBL/GenBank/DDBJ whole genome shotgun (WGS) entry which is preliminary data.</text>
</comment>